<dbReference type="STRING" id="945553.A0A0D2KGJ0"/>
<reference evidence="3" key="1">
    <citation type="submission" date="2014-04" db="EMBL/GenBank/DDBJ databases">
        <title>Evolutionary Origins and Diversification of the Mycorrhizal Mutualists.</title>
        <authorList>
            <consortium name="DOE Joint Genome Institute"/>
            <consortium name="Mycorrhizal Genomics Consortium"/>
            <person name="Kohler A."/>
            <person name="Kuo A."/>
            <person name="Nagy L.G."/>
            <person name="Floudas D."/>
            <person name="Copeland A."/>
            <person name="Barry K.W."/>
            <person name="Cichocki N."/>
            <person name="Veneault-Fourrey C."/>
            <person name="LaButti K."/>
            <person name="Lindquist E.A."/>
            <person name="Lipzen A."/>
            <person name="Lundell T."/>
            <person name="Morin E."/>
            <person name="Murat C."/>
            <person name="Riley R."/>
            <person name="Ohm R."/>
            <person name="Sun H."/>
            <person name="Tunlid A."/>
            <person name="Henrissat B."/>
            <person name="Grigoriev I.V."/>
            <person name="Hibbett D.S."/>
            <person name="Martin F."/>
        </authorList>
    </citation>
    <scope>NUCLEOTIDE SEQUENCE [LARGE SCALE GENOMIC DNA]</scope>
    <source>
        <strain evidence="3">FD-334 SS-4</strain>
    </source>
</reference>
<dbReference type="OMA" id="TSEINAC"/>
<sequence length="339" mass="38970">MAAFSCDGWLHITIWDDSNNALVKLKHDTEHIPYWSIDVPPDIQSFVKENSDLSPTQALQLWDEILKSHPTPAFSRRSIHSLWHEESSKKWKRDPDELKSAKILIEEASKTKRLYSVESISLPKEPGFTAIAFSLPEVLRKWGGKIREISLDSAWNTNGSNYEVYALLGEISGSGCPLGYLLIQSGKDGATGAKERFIKKLLEHFHRVWNIRPIITLTDKDISEINAFAAEFPSAKHQLCFWHCLRAIKTRLSILRRRPKFYDVKEAVGEFDWIDPDFVPIQQSEDPSAVRINSTFVNILTNFLCRHNTLPRKPYLMSKFIFKVFHKIPPQNPPPLLHD</sequence>
<dbReference type="AlphaFoldDB" id="A0A0D2KGJ0"/>
<dbReference type="InterPro" id="IPR018289">
    <property type="entry name" value="MULE_transposase_dom"/>
</dbReference>
<dbReference type="Pfam" id="PF10551">
    <property type="entry name" value="MULE"/>
    <property type="match status" value="1"/>
</dbReference>
<dbReference type="Proteomes" id="UP000054270">
    <property type="component" value="Unassembled WGS sequence"/>
</dbReference>
<evidence type="ECO:0000313" key="2">
    <source>
        <dbReference type="EMBL" id="KJA13622.1"/>
    </source>
</evidence>
<name>A0A0D2KGJ0_HYPSF</name>
<evidence type="ECO:0000313" key="3">
    <source>
        <dbReference type="Proteomes" id="UP000054270"/>
    </source>
</evidence>
<feature type="domain" description="MULE transposase" evidence="1">
    <location>
        <begin position="149"/>
        <end position="244"/>
    </location>
</feature>
<dbReference type="EMBL" id="KN817726">
    <property type="protein sequence ID" value="KJA13622.1"/>
    <property type="molecule type" value="Genomic_DNA"/>
</dbReference>
<keyword evidence="3" id="KW-1185">Reference proteome</keyword>
<proteinExistence type="predicted"/>
<accession>A0A0D2KGJ0</accession>
<dbReference type="OrthoDB" id="2437251at2759"/>
<protein>
    <recommendedName>
        <fullName evidence="1">MULE transposase domain-containing protein</fullName>
    </recommendedName>
</protein>
<evidence type="ECO:0000259" key="1">
    <source>
        <dbReference type="Pfam" id="PF10551"/>
    </source>
</evidence>
<gene>
    <name evidence="2" type="ORF">HYPSUDRAFT_151410</name>
</gene>
<organism evidence="2 3">
    <name type="scientific">Hypholoma sublateritium (strain FD-334 SS-4)</name>
    <dbReference type="NCBI Taxonomy" id="945553"/>
    <lineage>
        <taxon>Eukaryota</taxon>
        <taxon>Fungi</taxon>
        <taxon>Dikarya</taxon>
        <taxon>Basidiomycota</taxon>
        <taxon>Agaricomycotina</taxon>
        <taxon>Agaricomycetes</taxon>
        <taxon>Agaricomycetidae</taxon>
        <taxon>Agaricales</taxon>
        <taxon>Agaricineae</taxon>
        <taxon>Strophariaceae</taxon>
        <taxon>Hypholoma</taxon>
    </lineage>
</organism>